<reference evidence="1" key="2">
    <citation type="submission" date="2020-02" db="EMBL/GenBank/DDBJ databases">
        <authorList>
            <consortium name="NCBI Pathogen Detection Project"/>
        </authorList>
    </citation>
    <scope>NUCLEOTIDE SEQUENCE</scope>
    <source>
        <strain evidence="1">MA.CK_00/00001968</strain>
    </source>
</reference>
<reference evidence="1" key="1">
    <citation type="journal article" date="2018" name="Genome Biol.">
        <title>SKESA: strategic k-mer extension for scrupulous assemblies.</title>
        <authorList>
            <person name="Souvorov A."/>
            <person name="Agarwala R."/>
            <person name="Lipman D.J."/>
        </authorList>
    </citation>
    <scope>NUCLEOTIDE SEQUENCE</scope>
    <source>
        <strain evidence="1">MA.CK_00/00001968</strain>
    </source>
</reference>
<proteinExistence type="predicted"/>
<evidence type="ECO:0000313" key="1">
    <source>
        <dbReference type="EMBL" id="HAF2130371.1"/>
    </source>
</evidence>
<comment type="caution">
    <text evidence="1">The sequence shown here is derived from an EMBL/GenBank/DDBJ whole genome shotgun (WGS) entry which is preliminary data.</text>
</comment>
<sequence>MAKAKFFVFENLNDNKYRWELRWKKNKITSESFENQPAAIEDLESIIPIAGKAPMYDSDGILITENESRTPDTLENSPIYFIFLSHNNGLWDWWCLKKGGGLFCKGSEEKTVVSGFSSFEDALESARNLRSIIEHAEIVDVNGVMIPDMLFSPEFAEKYGIGDMHPSHEFIKKNKL</sequence>
<organism evidence="1">
    <name type="scientific">Salmonella enterica</name>
    <name type="common">Salmonella choleraesuis</name>
    <dbReference type="NCBI Taxonomy" id="28901"/>
    <lineage>
        <taxon>Bacteria</taxon>
        <taxon>Pseudomonadati</taxon>
        <taxon>Pseudomonadota</taxon>
        <taxon>Gammaproteobacteria</taxon>
        <taxon>Enterobacterales</taxon>
        <taxon>Enterobacteriaceae</taxon>
        <taxon>Salmonella</taxon>
    </lineage>
</organism>
<gene>
    <name evidence="1" type="ORF">G9F27_004659</name>
</gene>
<protein>
    <submittedName>
        <fullName evidence="1">Uncharacterized protein</fullName>
    </submittedName>
</protein>
<dbReference type="AlphaFoldDB" id="A0A743P9J2"/>
<name>A0A743P9J2_SALER</name>
<dbReference type="EMBL" id="DAAUQX010000060">
    <property type="protein sequence ID" value="HAF2130371.1"/>
    <property type="molecule type" value="Genomic_DNA"/>
</dbReference>
<accession>A0A743P9J2</accession>